<proteinExistence type="predicted"/>
<sequence length="67" mass="7649">MSKPATPYDTPTAIRSTSSGSEAPSHQHQYQQQQQQQHQLERWISVNENPWSSRSIHSCNTADQIEV</sequence>
<feature type="compositionally biased region" description="Polar residues" evidence="1">
    <location>
        <begin position="13"/>
        <end position="24"/>
    </location>
</feature>
<gene>
    <name evidence="2" type="primary">Dper\GL25403</name>
    <name evidence="2" type="ORF">Dper_GL25403</name>
</gene>
<evidence type="ECO:0000313" key="3">
    <source>
        <dbReference type="Proteomes" id="UP000008744"/>
    </source>
</evidence>
<evidence type="ECO:0000256" key="1">
    <source>
        <dbReference type="SAM" id="MobiDB-lite"/>
    </source>
</evidence>
<evidence type="ECO:0000313" key="2">
    <source>
        <dbReference type="EMBL" id="EDW25197.1"/>
    </source>
</evidence>
<name>B4IS54_DROPE</name>
<dbReference type="Proteomes" id="UP000008744">
    <property type="component" value="Unassembled WGS sequence"/>
</dbReference>
<feature type="compositionally biased region" description="Low complexity" evidence="1">
    <location>
        <begin position="26"/>
        <end position="38"/>
    </location>
</feature>
<dbReference type="HOGENOM" id="CLU_2815159_0_0_1"/>
<accession>B4IS54</accession>
<protein>
    <submittedName>
        <fullName evidence="2">GL25403</fullName>
    </submittedName>
</protein>
<dbReference type="AlphaFoldDB" id="B4IS54"/>
<dbReference type="EMBL" id="CH698080">
    <property type="protein sequence ID" value="EDW25197.1"/>
    <property type="molecule type" value="Genomic_DNA"/>
</dbReference>
<organism evidence="3">
    <name type="scientific">Drosophila persimilis</name>
    <name type="common">Fruit fly</name>
    <dbReference type="NCBI Taxonomy" id="7234"/>
    <lineage>
        <taxon>Eukaryota</taxon>
        <taxon>Metazoa</taxon>
        <taxon>Ecdysozoa</taxon>
        <taxon>Arthropoda</taxon>
        <taxon>Hexapoda</taxon>
        <taxon>Insecta</taxon>
        <taxon>Pterygota</taxon>
        <taxon>Neoptera</taxon>
        <taxon>Endopterygota</taxon>
        <taxon>Diptera</taxon>
        <taxon>Brachycera</taxon>
        <taxon>Muscomorpha</taxon>
        <taxon>Ephydroidea</taxon>
        <taxon>Drosophilidae</taxon>
        <taxon>Drosophila</taxon>
        <taxon>Sophophora</taxon>
    </lineage>
</organism>
<keyword evidence="3" id="KW-1185">Reference proteome</keyword>
<reference evidence="2 3" key="1">
    <citation type="journal article" date="2007" name="Nature">
        <title>Evolution of genes and genomes on the Drosophila phylogeny.</title>
        <authorList>
            <consortium name="Drosophila 12 Genomes Consortium"/>
            <person name="Clark A.G."/>
            <person name="Eisen M.B."/>
            <person name="Smith D.R."/>
            <person name="Bergman C.M."/>
            <person name="Oliver B."/>
            <person name="Markow T.A."/>
            <person name="Kaufman T.C."/>
            <person name="Kellis M."/>
            <person name="Gelbart W."/>
            <person name="Iyer V.N."/>
            <person name="Pollard D.A."/>
            <person name="Sackton T.B."/>
            <person name="Larracuente A.M."/>
            <person name="Singh N.D."/>
            <person name="Abad J.P."/>
            <person name="Abt D.N."/>
            <person name="Adryan B."/>
            <person name="Aguade M."/>
            <person name="Akashi H."/>
            <person name="Anderson W.W."/>
            <person name="Aquadro C.F."/>
            <person name="Ardell D.H."/>
            <person name="Arguello R."/>
            <person name="Artieri C.G."/>
            <person name="Barbash D.A."/>
            <person name="Barker D."/>
            <person name="Barsanti P."/>
            <person name="Batterham P."/>
            <person name="Batzoglou S."/>
            <person name="Begun D."/>
            <person name="Bhutkar A."/>
            <person name="Blanco E."/>
            <person name="Bosak S.A."/>
            <person name="Bradley R.K."/>
            <person name="Brand A.D."/>
            <person name="Brent M.R."/>
            <person name="Brooks A.N."/>
            <person name="Brown R.H."/>
            <person name="Butlin R.K."/>
            <person name="Caggese C."/>
            <person name="Calvi B.R."/>
            <person name="Bernardo de Carvalho A."/>
            <person name="Caspi A."/>
            <person name="Castrezana S."/>
            <person name="Celniker S.E."/>
            <person name="Chang J.L."/>
            <person name="Chapple C."/>
            <person name="Chatterji S."/>
            <person name="Chinwalla A."/>
            <person name="Civetta A."/>
            <person name="Clifton S.W."/>
            <person name="Comeron J.M."/>
            <person name="Costello J.C."/>
            <person name="Coyne J.A."/>
            <person name="Daub J."/>
            <person name="David R.G."/>
            <person name="Delcher A.L."/>
            <person name="Delehaunty K."/>
            <person name="Do C.B."/>
            <person name="Ebling H."/>
            <person name="Edwards K."/>
            <person name="Eickbush T."/>
            <person name="Evans J.D."/>
            <person name="Filipski A."/>
            <person name="Findeiss S."/>
            <person name="Freyhult E."/>
            <person name="Fulton L."/>
            <person name="Fulton R."/>
            <person name="Garcia A.C."/>
            <person name="Gardiner A."/>
            <person name="Garfield D.A."/>
            <person name="Garvin B.E."/>
            <person name="Gibson G."/>
            <person name="Gilbert D."/>
            <person name="Gnerre S."/>
            <person name="Godfrey J."/>
            <person name="Good R."/>
            <person name="Gotea V."/>
            <person name="Gravely B."/>
            <person name="Greenberg A.J."/>
            <person name="Griffiths-Jones S."/>
            <person name="Gross S."/>
            <person name="Guigo R."/>
            <person name="Gustafson E.A."/>
            <person name="Haerty W."/>
            <person name="Hahn M.W."/>
            <person name="Halligan D.L."/>
            <person name="Halpern A.L."/>
            <person name="Halter G.M."/>
            <person name="Han M.V."/>
            <person name="Heger A."/>
            <person name="Hillier L."/>
            <person name="Hinrichs A.S."/>
            <person name="Holmes I."/>
            <person name="Hoskins R.A."/>
            <person name="Hubisz M.J."/>
            <person name="Hultmark D."/>
            <person name="Huntley M.A."/>
            <person name="Jaffe D.B."/>
            <person name="Jagadeeshan S."/>
            <person name="Jeck W.R."/>
            <person name="Johnson J."/>
            <person name="Jones C.D."/>
            <person name="Jordan W.C."/>
            <person name="Karpen G.H."/>
            <person name="Kataoka E."/>
            <person name="Keightley P.D."/>
            <person name="Kheradpour P."/>
            <person name="Kirkness E.F."/>
            <person name="Koerich L.B."/>
            <person name="Kristiansen K."/>
            <person name="Kudrna D."/>
            <person name="Kulathinal R.J."/>
            <person name="Kumar S."/>
            <person name="Kwok R."/>
            <person name="Lander E."/>
            <person name="Langley C.H."/>
            <person name="Lapoint R."/>
            <person name="Lazzaro B.P."/>
            <person name="Lee S.J."/>
            <person name="Levesque L."/>
            <person name="Li R."/>
            <person name="Lin C.F."/>
            <person name="Lin M.F."/>
            <person name="Lindblad-Toh K."/>
            <person name="Llopart A."/>
            <person name="Long M."/>
            <person name="Low L."/>
            <person name="Lozovsky E."/>
            <person name="Lu J."/>
            <person name="Luo M."/>
            <person name="Machado C.A."/>
            <person name="Makalowski W."/>
            <person name="Marzo M."/>
            <person name="Matsuda M."/>
            <person name="Matzkin L."/>
            <person name="McAllister B."/>
            <person name="McBride C.S."/>
            <person name="McKernan B."/>
            <person name="McKernan K."/>
            <person name="Mendez-Lago M."/>
            <person name="Minx P."/>
            <person name="Mollenhauer M.U."/>
            <person name="Montooth K."/>
            <person name="Mount S.M."/>
            <person name="Mu X."/>
            <person name="Myers E."/>
            <person name="Negre B."/>
            <person name="Newfeld S."/>
            <person name="Nielsen R."/>
            <person name="Noor M.A."/>
            <person name="O'Grady P."/>
            <person name="Pachter L."/>
            <person name="Papaceit M."/>
            <person name="Parisi M.J."/>
            <person name="Parisi M."/>
            <person name="Parts L."/>
            <person name="Pedersen J.S."/>
            <person name="Pesole G."/>
            <person name="Phillippy A.M."/>
            <person name="Ponting C.P."/>
            <person name="Pop M."/>
            <person name="Porcelli D."/>
            <person name="Powell J.R."/>
            <person name="Prohaska S."/>
            <person name="Pruitt K."/>
            <person name="Puig M."/>
            <person name="Quesneville H."/>
            <person name="Ram K.R."/>
            <person name="Rand D."/>
            <person name="Rasmussen M.D."/>
            <person name="Reed L.K."/>
            <person name="Reenan R."/>
            <person name="Reily A."/>
            <person name="Remington K.A."/>
            <person name="Rieger T.T."/>
            <person name="Ritchie M.G."/>
            <person name="Robin C."/>
            <person name="Rogers Y.H."/>
            <person name="Rohde C."/>
            <person name="Rozas J."/>
            <person name="Rubenfield M.J."/>
            <person name="Ruiz A."/>
            <person name="Russo S."/>
            <person name="Salzberg S.L."/>
            <person name="Sanchez-Gracia A."/>
            <person name="Saranga D.J."/>
            <person name="Sato H."/>
            <person name="Schaeffer S.W."/>
            <person name="Schatz M.C."/>
            <person name="Schlenke T."/>
            <person name="Schwartz R."/>
            <person name="Segarra C."/>
            <person name="Singh R.S."/>
            <person name="Sirot L."/>
            <person name="Sirota M."/>
            <person name="Sisneros N.B."/>
            <person name="Smith C.D."/>
            <person name="Smith T.F."/>
            <person name="Spieth J."/>
            <person name="Stage D.E."/>
            <person name="Stark A."/>
            <person name="Stephan W."/>
            <person name="Strausberg R.L."/>
            <person name="Strempel S."/>
            <person name="Sturgill D."/>
            <person name="Sutton G."/>
            <person name="Sutton G.G."/>
            <person name="Tao W."/>
            <person name="Teichmann S."/>
            <person name="Tobari Y.N."/>
            <person name="Tomimura Y."/>
            <person name="Tsolas J.M."/>
            <person name="Valente V.L."/>
            <person name="Venter E."/>
            <person name="Venter J.C."/>
            <person name="Vicario S."/>
            <person name="Vieira F.G."/>
            <person name="Vilella A.J."/>
            <person name="Villasante A."/>
            <person name="Walenz B."/>
            <person name="Wang J."/>
            <person name="Wasserman M."/>
            <person name="Watts T."/>
            <person name="Wilson D."/>
            <person name="Wilson R.K."/>
            <person name="Wing R.A."/>
            <person name="Wolfner M.F."/>
            <person name="Wong A."/>
            <person name="Wong G.K."/>
            <person name="Wu C.I."/>
            <person name="Wu G."/>
            <person name="Yamamoto D."/>
            <person name="Yang H.P."/>
            <person name="Yang S.P."/>
            <person name="Yorke J.A."/>
            <person name="Yoshida K."/>
            <person name="Zdobnov E."/>
            <person name="Zhang P."/>
            <person name="Zhang Y."/>
            <person name="Zimin A.V."/>
            <person name="Baldwin J."/>
            <person name="Abdouelleil A."/>
            <person name="Abdulkadir J."/>
            <person name="Abebe A."/>
            <person name="Abera B."/>
            <person name="Abreu J."/>
            <person name="Acer S.C."/>
            <person name="Aftuck L."/>
            <person name="Alexander A."/>
            <person name="An P."/>
            <person name="Anderson E."/>
            <person name="Anderson S."/>
            <person name="Arachi H."/>
            <person name="Azer M."/>
            <person name="Bachantsang P."/>
            <person name="Barry A."/>
            <person name="Bayul T."/>
            <person name="Berlin A."/>
            <person name="Bessette D."/>
            <person name="Bloom T."/>
            <person name="Blye J."/>
            <person name="Boguslavskiy L."/>
            <person name="Bonnet C."/>
            <person name="Boukhgalter B."/>
            <person name="Bourzgui I."/>
            <person name="Brown A."/>
            <person name="Cahill P."/>
            <person name="Channer S."/>
            <person name="Cheshatsang Y."/>
            <person name="Chuda L."/>
            <person name="Citroen M."/>
            <person name="Collymore A."/>
            <person name="Cooke P."/>
            <person name="Costello M."/>
            <person name="D'Aco K."/>
            <person name="Daza R."/>
            <person name="De Haan G."/>
            <person name="DeGray S."/>
            <person name="DeMaso C."/>
            <person name="Dhargay N."/>
            <person name="Dooley K."/>
            <person name="Dooley E."/>
            <person name="Doricent M."/>
            <person name="Dorje P."/>
            <person name="Dorjee K."/>
            <person name="Dupes A."/>
            <person name="Elong R."/>
            <person name="Falk J."/>
            <person name="Farina A."/>
            <person name="Faro S."/>
            <person name="Ferguson D."/>
            <person name="Fisher S."/>
            <person name="Foley C.D."/>
            <person name="Franke A."/>
            <person name="Friedrich D."/>
            <person name="Gadbois L."/>
            <person name="Gearin G."/>
            <person name="Gearin C.R."/>
            <person name="Giannoukos G."/>
            <person name="Goode T."/>
            <person name="Graham J."/>
            <person name="Grandbois E."/>
            <person name="Grewal S."/>
            <person name="Gyaltsen K."/>
            <person name="Hafez N."/>
            <person name="Hagos B."/>
            <person name="Hall J."/>
            <person name="Henson C."/>
            <person name="Hollinger A."/>
            <person name="Honan T."/>
            <person name="Huard M.D."/>
            <person name="Hughes L."/>
            <person name="Hurhula B."/>
            <person name="Husby M.E."/>
            <person name="Kamat A."/>
            <person name="Kanga B."/>
            <person name="Kashin S."/>
            <person name="Khazanovich D."/>
            <person name="Kisner P."/>
            <person name="Lance K."/>
            <person name="Lara M."/>
            <person name="Lee W."/>
            <person name="Lennon N."/>
            <person name="Letendre F."/>
            <person name="LeVine R."/>
            <person name="Lipovsky A."/>
            <person name="Liu X."/>
            <person name="Liu J."/>
            <person name="Liu S."/>
            <person name="Lokyitsang T."/>
            <person name="Lokyitsang Y."/>
            <person name="Lubonja R."/>
            <person name="Lui A."/>
            <person name="MacDonald P."/>
            <person name="Magnisalis V."/>
            <person name="Maru K."/>
            <person name="Matthews C."/>
            <person name="McCusker W."/>
            <person name="McDonough S."/>
            <person name="Mehta T."/>
            <person name="Meldrim J."/>
            <person name="Meneus L."/>
            <person name="Mihai O."/>
            <person name="Mihalev A."/>
            <person name="Mihova T."/>
            <person name="Mittelman R."/>
            <person name="Mlenga V."/>
            <person name="Montmayeur A."/>
            <person name="Mulrain L."/>
            <person name="Navidi A."/>
            <person name="Naylor J."/>
            <person name="Negash T."/>
            <person name="Nguyen T."/>
            <person name="Nguyen N."/>
            <person name="Nicol R."/>
            <person name="Norbu C."/>
            <person name="Norbu N."/>
            <person name="Novod N."/>
            <person name="O'Neill B."/>
            <person name="Osman S."/>
            <person name="Markiewicz E."/>
            <person name="Oyono O.L."/>
            <person name="Patti C."/>
            <person name="Phunkhang P."/>
            <person name="Pierre F."/>
            <person name="Priest M."/>
            <person name="Raghuraman S."/>
            <person name="Rege F."/>
            <person name="Reyes R."/>
            <person name="Rise C."/>
            <person name="Rogov P."/>
            <person name="Ross K."/>
            <person name="Ryan E."/>
            <person name="Settipalli S."/>
            <person name="Shea T."/>
            <person name="Sherpa N."/>
            <person name="Shi L."/>
            <person name="Shih D."/>
            <person name="Sparrow T."/>
            <person name="Spaulding J."/>
            <person name="Stalker J."/>
            <person name="Stange-Thomann N."/>
            <person name="Stavropoulos S."/>
            <person name="Stone C."/>
            <person name="Strader C."/>
            <person name="Tesfaye S."/>
            <person name="Thomson T."/>
            <person name="Thoulutsang Y."/>
            <person name="Thoulutsang D."/>
            <person name="Topham K."/>
            <person name="Topping I."/>
            <person name="Tsamla T."/>
            <person name="Vassiliev H."/>
            <person name="Vo A."/>
            <person name="Wangchuk T."/>
            <person name="Wangdi T."/>
            <person name="Weiand M."/>
            <person name="Wilkinson J."/>
            <person name="Wilson A."/>
            <person name="Yadav S."/>
            <person name="Young G."/>
            <person name="Yu Q."/>
            <person name="Zembek L."/>
            <person name="Zhong D."/>
            <person name="Zimmer A."/>
            <person name="Zwirko Z."/>
            <person name="Jaffe D.B."/>
            <person name="Alvarez P."/>
            <person name="Brockman W."/>
            <person name="Butler J."/>
            <person name="Chin C."/>
            <person name="Gnerre S."/>
            <person name="Grabherr M."/>
            <person name="Kleber M."/>
            <person name="Mauceli E."/>
            <person name="MacCallum I."/>
        </authorList>
    </citation>
    <scope>NUCLEOTIDE SEQUENCE [LARGE SCALE GENOMIC DNA]</scope>
    <source>
        <strain evidence="3">MSH-3 / Tucson 14011-0111.49</strain>
    </source>
</reference>
<feature type="region of interest" description="Disordered" evidence="1">
    <location>
        <begin position="1"/>
        <end position="40"/>
    </location>
</feature>